<reference evidence="1" key="1">
    <citation type="journal article" date="2013" name="Genetics">
        <title>The draft genome and transcriptome of Panagrellus redivivus are shaped by the harsh demands of a free-living lifestyle.</title>
        <authorList>
            <person name="Srinivasan J."/>
            <person name="Dillman A.R."/>
            <person name="Macchietto M.G."/>
            <person name="Heikkinen L."/>
            <person name="Lakso M."/>
            <person name="Fracchia K.M."/>
            <person name="Antoshechkin I."/>
            <person name="Mortazavi A."/>
            <person name="Wong G."/>
            <person name="Sternberg P.W."/>
        </authorList>
    </citation>
    <scope>NUCLEOTIDE SEQUENCE [LARGE SCALE GENOMIC DNA]</scope>
    <source>
        <strain evidence="1">MT8872</strain>
    </source>
</reference>
<dbReference type="AlphaFoldDB" id="A0A7E4VQ92"/>
<dbReference type="WBParaSite" id="Pan_g23327.t1">
    <property type="protein sequence ID" value="Pan_g23327.t1"/>
    <property type="gene ID" value="Pan_g23327"/>
</dbReference>
<name>A0A7E4VQ92_PANRE</name>
<dbReference type="Proteomes" id="UP000492821">
    <property type="component" value="Unassembled WGS sequence"/>
</dbReference>
<dbReference type="GO" id="GO:0015629">
    <property type="term" value="C:actin cytoskeleton"/>
    <property type="evidence" value="ECO:0007669"/>
    <property type="project" value="TreeGrafter"/>
</dbReference>
<sequence>MASSLPKAWERWYIEDWHGKVVFKAIHSPGRFLRALPDGSVDLVLSHPKDKPEQQWLPFKNDDGSWSFLSYYGQWLSADGDGRVYTVEKNREWEHFWLEWWH</sequence>
<dbReference type="SUPFAM" id="SSF50405">
    <property type="entry name" value="Actin-crosslinking proteins"/>
    <property type="match status" value="1"/>
</dbReference>
<accession>A0A7E4VQ92</accession>
<proteinExistence type="predicted"/>
<dbReference type="Gene3D" id="2.80.10.50">
    <property type="match status" value="1"/>
</dbReference>
<dbReference type="InterPro" id="IPR008999">
    <property type="entry name" value="Actin-crosslinking"/>
</dbReference>
<dbReference type="GO" id="GO:0030041">
    <property type="term" value="P:actin filament polymerization"/>
    <property type="evidence" value="ECO:0007669"/>
    <property type="project" value="TreeGrafter"/>
</dbReference>
<dbReference type="CDD" id="cd00257">
    <property type="entry name" value="beta-trefoil_FSCN-like"/>
    <property type="match status" value="1"/>
</dbReference>
<dbReference type="InterPro" id="IPR052883">
    <property type="entry name" value="Hisactophilin"/>
</dbReference>
<dbReference type="PANTHER" id="PTHR33351:SF1">
    <property type="entry name" value="IG-LIKE DOMAIN-CONTAINING PROTEIN-RELATED"/>
    <property type="match status" value="1"/>
</dbReference>
<keyword evidence="1" id="KW-1185">Reference proteome</keyword>
<protein>
    <submittedName>
        <fullName evidence="2">Ricin B-type lectin domain-containing protein</fullName>
    </submittedName>
</protein>
<reference evidence="2" key="2">
    <citation type="submission" date="2020-10" db="UniProtKB">
        <authorList>
            <consortium name="WormBaseParasite"/>
        </authorList>
    </citation>
    <scope>IDENTIFICATION</scope>
</reference>
<evidence type="ECO:0000313" key="1">
    <source>
        <dbReference type="Proteomes" id="UP000492821"/>
    </source>
</evidence>
<evidence type="ECO:0000313" key="2">
    <source>
        <dbReference type="WBParaSite" id="Pan_g23327.t1"/>
    </source>
</evidence>
<dbReference type="GO" id="GO:0051015">
    <property type="term" value="F:actin filament binding"/>
    <property type="evidence" value="ECO:0007669"/>
    <property type="project" value="TreeGrafter"/>
</dbReference>
<organism evidence="1 2">
    <name type="scientific">Panagrellus redivivus</name>
    <name type="common">Microworm</name>
    <dbReference type="NCBI Taxonomy" id="6233"/>
    <lineage>
        <taxon>Eukaryota</taxon>
        <taxon>Metazoa</taxon>
        <taxon>Ecdysozoa</taxon>
        <taxon>Nematoda</taxon>
        <taxon>Chromadorea</taxon>
        <taxon>Rhabditida</taxon>
        <taxon>Tylenchina</taxon>
        <taxon>Panagrolaimomorpha</taxon>
        <taxon>Panagrolaimoidea</taxon>
        <taxon>Panagrolaimidae</taxon>
        <taxon>Panagrellus</taxon>
    </lineage>
</organism>
<dbReference type="PANTHER" id="PTHR33351">
    <property type="entry name" value="HISACTOPHILIN-1-RELATED"/>
    <property type="match status" value="1"/>
</dbReference>